<dbReference type="PANTHER" id="PTHR12936:SF0">
    <property type="entry name" value="ANAPHASE-PROMOTING COMPLEX SUBUNIT 10"/>
    <property type="match status" value="1"/>
</dbReference>
<name>A0A2T2ZWB3_9PEZI</name>
<evidence type="ECO:0000256" key="1">
    <source>
        <dbReference type="ARBA" id="ARBA00006762"/>
    </source>
</evidence>
<keyword evidence="3" id="KW-0498">Mitosis</keyword>
<dbReference type="CDD" id="cd08366">
    <property type="entry name" value="APC10"/>
    <property type="match status" value="1"/>
</dbReference>
<dbReference type="InterPro" id="IPR016901">
    <property type="entry name" value="APC10/Doc1"/>
</dbReference>
<dbReference type="PANTHER" id="PTHR12936">
    <property type="entry name" value="ANAPHASE-PROMOTING COMPLEX 10"/>
    <property type="match status" value="1"/>
</dbReference>
<dbReference type="STRING" id="2025994.A0A2T2ZWB3"/>
<feature type="compositionally biased region" description="Acidic residues" evidence="6">
    <location>
        <begin position="42"/>
        <end position="59"/>
    </location>
</feature>
<dbReference type="PROSITE" id="PS51284">
    <property type="entry name" value="DOC"/>
    <property type="match status" value="1"/>
</dbReference>
<sequence length="329" mass="35637">MDDLRFASLSDEHERVENFVGSDEDEEMIDSEGEGHYGESDLAAEDEDEDDHLGNDDDPQPLFNPIALGLKEIGGLAHFRVSSYKPGNGVEELISDDTDRYWQSDGIQPHRLTMTFVKCVEIRALRFHVDYHQDESYTPTRILWYAGTSEHDLHHFATSVLVNPEGWTDVPITGAGGGEDGNSLMAWVVQMQITENHQNGKDTHIRGVKVYGFDDQLRAAGPTGFLPPYGDDGLSVGAASAATTAARGGPASTLGSATVAVSGTASSSLISGTTLRDPDSHPPAAMTDQELEEAFIAQLRTIEQARTTQPGDPSGTASSLDFMEDLQLR</sequence>
<dbReference type="EMBL" id="KZ678610">
    <property type="protein sequence ID" value="PSR78391.1"/>
    <property type="molecule type" value="Genomic_DNA"/>
</dbReference>
<dbReference type="GO" id="GO:0070979">
    <property type="term" value="P:protein K11-linked ubiquitination"/>
    <property type="evidence" value="ECO:0007669"/>
    <property type="project" value="TreeGrafter"/>
</dbReference>
<dbReference type="OrthoDB" id="24948at2759"/>
<dbReference type="SUPFAM" id="SSF49785">
    <property type="entry name" value="Galactose-binding domain-like"/>
    <property type="match status" value="1"/>
</dbReference>
<feature type="compositionally biased region" description="Acidic residues" evidence="6">
    <location>
        <begin position="22"/>
        <end position="32"/>
    </location>
</feature>
<evidence type="ECO:0000259" key="7">
    <source>
        <dbReference type="PROSITE" id="PS51284"/>
    </source>
</evidence>
<feature type="region of interest" description="Disordered" evidence="6">
    <location>
        <begin position="306"/>
        <end position="329"/>
    </location>
</feature>
<proteinExistence type="inferred from homology"/>
<dbReference type="AlphaFoldDB" id="A0A2T2ZWB3"/>
<dbReference type="Gene3D" id="2.60.120.260">
    <property type="entry name" value="Galactose-binding domain-like"/>
    <property type="match status" value="1"/>
</dbReference>
<protein>
    <submittedName>
        <fullName evidence="8">Galactose-binding domain-like protein</fullName>
    </submittedName>
</protein>
<keyword evidence="5" id="KW-0131">Cell cycle</keyword>
<dbReference type="GO" id="GO:0051301">
    <property type="term" value="P:cell division"/>
    <property type="evidence" value="ECO:0007669"/>
    <property type="project" value="UniProtKB-KW"/>
</dbReference>
<reference evidence="8 9" key="1">
    <citation type="journal article" date="2018" name="Mycol. Prog.">
        <title>Coniella lustricola, a new species from submerged detritus.</title>
        <authorList>
            <person name="Raudabaugh D.B."/>
            <person name="Iturriaga T."/>
            <person name="Carver A."/>
            <person name="Mondo S."/>
            <person name="Pangilinan J."/>
            <person name="Lipzen A."/>
            <person name="He G."/>
            <person name="Amirebrahimi M."/>
            <person name="Grigoriev I.V."/>
            <person name="Miller A.N."/>
        </authorList>
    </citation>
    <scope>NUCLEOTIDE SEQUENCE [LARGE SCALE GENOMIC DNA]</scope>
    <source>
        <strain evidence="8 9">B22-T-1</strain>
    </source>
</reference>
<gene>
    <name evidence="8" type="ORF">BD289DRAFT_376801</name>
</gene>
<dbReference type="Pfam" id="PF03256">
    <property type="entry name" value="ANAPC10"/>
    <property type="match status" value="1"/>
</dbReference>
<dbReference type="GO" id="GO:0005680">
    <property type="term" value="C:anaphase-promoting complex"/>
    <property type="evidence" value="ECO:0007669"/>
    <property type="project" value="InterPro"/>
</dbReference>
<dbReference type="InParanoid" id="A0A2T2ZWB3"/>
<evidence type="ECO:0000313" key="8">
    <source>
        <dbReference type="EMBL" id="PSR78391.1"/>
    </source>
</evidence>
<evidence type="ECO:0000256" key="4">
    <source>
        <dbReference type="ARBA" id="ARBA00022786"/>
    </source>
</evidence>
<feature type="compositionally biased region" description="Polar residues" evidence="6">
    <location>
        <begin position="306"/>
        <end position="319"/>
    </location>
</feature>
<dbReference type="InterPro" id="IPR004939">
    <property type="entry name" value="APC_su10/DOC_dom"/>
</dbReference>
<keyword evidence="9" id="KW-1185">Reference proteome</keyword>
<evidence type="ECO:0000313" key="9">
    <source>
        <dbReference type="Proteomes" id="UP000241462"/>
    </source>
</evidence>
<keyword evidence="2" id="KW-0132">Cell division</keyword>
<feature type="domain" description="DOC" evidence="7">
    <location>
        <begin position="49"/>
        <end position="237"/>
    </location>
</feature>
<evidence type="ECO:0000256" key="5">
    <source>
        <dbReference type="ARBA" id="ARBA00023306"/>
    </source>
</evidence>
<organism evidence="8 9">
    <name type="scientific">Coniella lustricola</name>
    <dbReference type="NCBI Taxonomy" id="2025994"/>
    <lineage>
        <taxon>Eukaryota</taxon>
        <taxon>Fungi</taxon>
        <taxon>Dikarya</taxon>
        <taxon>Ascomycota</taxon>
        <taxon>Pezizomycotina</taxon>
        <taxon>Sordariomycetes</taxon>
        <taxon>Sordariomycetidae</taxon>
        <taxon>Diaporthales</taxon>
        <taxon>Schizoparmaceae</taxon>
        <taxon>Coniella</taxon>
    </lineage>
</organism>
<evidence type="ECO:0000256" key="6">
    <source>
        <dbReference type="SAM" id="MobiDB-lite"/>
    </source>
</evidence>
<comment type="similarity">
    <text evidence="1">Belongs to the APC10 family.</text>
</comment>
<dbReference type="Proteomes" id="UP000241462">
    <property type="component" value="Unassembled WGS sequence"/>
</dbReference>
<dbReference type="GO" id="GO:0031145">
    <property type="term" value="P:anaphase-promoting complex-dependent catabolic process"/>
    <property type="evidence" value="ECO:0007669"/>
    <property type="project" value="InterPro"/>
</dbReference>
<dbReference type="InterPro" id="IPR008979">
    <property type="entry name" value="Galactose-bd-like_sf"/>
</dbReference>
<dbReference type="SMART" id="SM01337">
    <property type="entry name" value="APC10"/>
    <property type="match status" value="1"/>
</dbReference>
<keyword evidence="4" id="KW-0833">Ubl conjugation pathway</keyword>
<accession>A0A2T2ZWB3</accession>
<feature type="region of interest" description="Disordered" evidence="6">
    <location>
        <begin position="1"/>
        <end position="61"/>
    </location>
</feature>
<evidence type="ECO:0000256" key="2">
    <source>
        <dbReference type="ARBA" id="ARBA00022618"/>
    </source>
</evidence>
<evidence type="ECO:0000256" key="3">
    <source>
        <dbReference type="ARBA" id="ARBA00022776"/>
    </source>
</evidence>